<gene>
    <name evidence="9" type="ORF">H9763_11455</name>
</gene>
<proteinExistence type="inferred from homology"/>
<dbReference type="InterPro" id="IPR050809">
    <property type="entry name" value="UgpAE/MalFG_permease"/>
</dbReference>
<feature type="transmembrane region" description="Helical" evidence="7">
    <location>
        <begin position="128"/>
        <end position="152"/>
    </location>
</feature>
<name>A0A9D2MSR3_9FIRM</name>
<protein>
    <submittedName>
        <fullName evidence="9">ABC transporter permease subunit</fullName>
    </submittedName>
</protein>
<dbReference type="GO" id="GO:0055085">
    <property type="term" value="P:transmembrane transport"/>
    <property type="evidence" value="ECO:0007669"/>
    <property type="project" value="InterPro"/>
</dbReference>
<feature type="transmembrane region" description="Helical" evidence="7">
    <location>
        <begin position="172"/>
        <end position="195"/>
    </location>
</feature>
<dbReference type="PROSITE" id="PS50928">
    <property type="entry name" value="ABC_TM1"/>
    <property type="match status" value="1"/>
</dbReference>
<dbReference type="EMBL" id="DWXE01000043">
    <property type="protein sequence ID" value="HJB92064.1"/>
    <property type="molecule type" value="Genomic_DNA"/>
</dbReference>
<evidence type="ECO:0000256" key="5">
    <source>
        <dbReference type="ARBA" id="ARBA00022989"/>
    </source>
</evidence>
<feature type="domain" description="ABC transmembrane type-1" evidence="8">
    <location>
        <begin position="83"/>
        <end position="297"/>
    </location>
</feature>
<dbReference type="InterPro" id="IPR035906">
    <property type="entry name" value="MetI-like_sf"/>
</dbReference>
<comment type="similarity">
    <text evidence="7">Belongs to the binding-protein-dependent transport system permease family.</text>
</comment>
<accession>A0A9D2MSR3</accession>
<sequence length="310" mass="34998">MAKASLPEKTGRKGKYNREGLRLLLLALPFVLFVVAFSYVPLFGWIYAFTDYRAGMTLFDCQFVVLKHFQAIWENRAEVIRVLRNTFALSFLGILGSPLPVIFAILINEIRSSKFRKLVQTFTTLPNFISWIVVFTLCFAMFSTDGMVNGLLRRFGMDPMVNPLGNADCAWIFQWGLATWKSLGWSAIIYIAAIAGIDSELYDAAHVDGANRLQTILNVTVPGLYSTYFVLLLLSISNILSNGFDQYFVFYNPLTAEKLEVLDYYVYKIGVLTNNYPQSIALGMFKTVVSVTLLFTANRLSKKLRGESIV</sequence>
<keyword evidence="6 7" id="KW-0472">Membrane</keyword>
<keyword evidence="2 7" id="KW-0813">Transport</keyword>
<evidence type="ECO:0000256" key="4">
    <source>
        <dbReference type="ARBA" id="ARBA00022692"/>
    </source>
</evidence>
<feature type="transmembrane region" description="Helical" evidence="7">
    <location>
        <begin position="21"/>
        <end position="48"/>
    </location>
</feature>
<comment type="caution">
    <text evidence="9">The sequence shown here is derived from an EMBL/GenBank/DDBJ whole genome shotgun (WGS) entry which is preliminary data.</text>
</comment>
<evidence type="ECO:0000256" key="6">
    <source>
        <dbReference type="ARBA" id="ARBA00023136"/>
    </source>
</evidence>
<evidence type="ECO:0000256" key="2">
    <source>
        <dbReference type="ARBA" id="ARBA00022448"/>
    </source>
</evidence>
<evidence type="ECO:0000313" key="9">
    <source>
        <dbReference type="EMBL" id="HJB92064.1"/>
    </source>
</evidence>
<evidence type="ECO:0000313" key="10">
    <source>
        <dbReference type="Proteomes" id="UP000886883"/>
    </source>
</evidence>
<evidence type="ECO:0000256" key="7">
    <source>
        <dbReference type="RuleBase" id="RU363032"/>
    </source>
</evidence>
<comment type="subcellular location">
    <subcellularLocation>
        <location evidence="1 7">Cell membrane</location>
        <topology evidence="1 7">Multi-pass membrane protein</topology>
    </subcellularLocation>
</comment>
<dbReference type="SUPFAM" id="SSF161098">
    <property type="entry name" value="MetI-like"/>
    <property type="match status" value="1"/>
</dbReference>
<keyword evidence="3" id="KW-1003">Cell membrane</keyword>
<feature type="transmembrane region" description="Helical" evidence="7">
    <location>
        <begin position="216"/>
        <end position="240"/>
    </location>
</feature>
<organism evidence="9 10">
    <name type="scientific">Candidatus Eisenbergiella merdigallinarum</name>
    <dbReference type="NCBI Taxonomy" id="2838552"/>
    <lineage>
        <taxon>Bacteria</taxon>
        <taxon>Bacillati</taxon>
        <taxon>Bacillota</taxon>
        <taxon>Clostridia</taxon>
        <taxon>Lachnospirales</taxon>
        <taxon>Lachnospiraceae</taxon>
        <taxon>Eisenbergiella</taxon>
    </lineage>
</organism>
<dbReference type="AlphaFoldDB" id="A0A9D2MSR3"/>
<dbReference type="Proteomes" id="UP000886883">
    <property type="component" value="Unassembled WGS sequence"/>
</dbReference>
<feature type="transmembrane region" description="Helical" evidence="7">
    <location>
        <begin position="276"/>
        <end position="295"/>
    </location>
</feature>
<evidence type="ECO:0000256" key="1">
    <source>
        <dbReference type="ARBA" id="ARBA00004651"/>
    </source>
</evidence>
<reference evidence="9" key="1">
    <citation type="journal article" date="2021" name="PeerJ">
        <title>Extensive microbial diversity within the chicken gut microbiome revealed by metagenomics and culture.</title>
        <authorList>
            <person name="Gilroy R."/>
            <person name="Ravi A."/>
            <person name="Getino M."/>
            <person name="Pursley I."/>
            <person name="Horton D.L."/>
            <person name="Alikhan N.F."/>
            <person name="Baker D."/>
            <person name="Gharbi K."/>
            <person name="Hall N."/>
            <person name="Watson M."/>
            <person name="Adriaenssens E.M."/>
            <person name="Foster-Nyarko E."/>
            <person name="Jarju S."/>
            <person name="Secka A."/>
            <person name="Antonio M."/>
            <person name="Oren A."/>
            <person name="Chaudhuri R.R."/>
            <person name="La Ragione R."/>
            <person name="Hildebrand F."/>
            <person name="Pallen M.J."/>
        </authorList>
    </citation>
    <scope>NUCLEOTIDE SEQUENCE</scope>
    <source>
        <strain evidence="9">USAMLcec3-2134</strain>
    </source>
</reference>
<reference evidence="9" key="2">
    <citation type="submission" date="2021-04" db="EMBL/GenBank/DDBJ databases">
        <authorList>
            <person name="Gilroy R."/>
        </authorList>
    </citation>
    <scope>NUCLEOTIDE SEQUENCE</scope>
    <source>
        <strain evidence="9">USAMLcec3-2134</strain>
    </source>
</reference>
<dbReference type="Gene3D" id="1.10.3720.10">
    <property type="entry name" value="MetI-like"/>
    <property type="match status" value="1"/>
</dbReference>
<evidence type="ECO:0000259" key="8">
    <source>
        <dbReference type="PROSITE" id="PS50928"/>
    </source>
</evidence>
<feature type="transmembrane region" description="Helical" evidence="7">
    <location>
        <begin position="87"/>
        <end position="107"/>
    </location>
</feature>
<dbReference type="PANTHER" id="PTHR43227">
    <property type="entry name" value="BLL4140 PROTEIN"/>
    <property type="match status" value="1"/>
</dbReference>
<keyword evidence="5 7" id="KW-1133">Transmembrane helix</keyword>
<dbReference type="InterPro" id="IPR000515">
    <property type="entry name" value="MetI-like"/>
</dbReference>
<dbReference type="Pfam" id="PF00528">
    <property type="entry name" value="BPD_transp_1"/>
    <property type="match status" value="1"/>
</dbReference>
<dbReference type="PANTHER" id="PTHR43227:SF11">
    <property type="entry name" value="BLL4140 PROTEIN"/>
    <property type="match status" value="1"/>
</dbReference>
<dbReference type="GO" id="GO:0005886">
    <property type="term" value="C:plasma membrane"/>
    <property type="evidence" value="ECO:0007669"/>
    <property type="project" value="UniProtKB-SubCell"/>
</dbReference>
<keyword evidence="4 7" id="KW-0812">Transmembrane</keyword>
<evidence type="ECO:0000256" key="3">
    <source>
        <dbReference type="ARBA" id="ARBA00022475"/>
    </source>
</evidence>